<dbReference type="AlphaFoldDB" id="A0A180GIZ7"/>
<dbReference type="STRING" id="630390.A0A180GIZ7"/>
<reference evidence="6 7" key="3">
    <citation type="journal article" date="2017" name="G3 (Bethesda)">
        <title>Comparative analysis highlights variable genome content of wheat rusts and divergence of the mating loci.</title>
        <authorList>
            <person name="Cuomo C.A."/>
            <person name="Bakkeren G."/>
            <person name="Khalil H.B."/>
            <person name="Panwar V."/>
            <person name="Joly D."/>
            <person name="Linning R."/>
            <person name="Sakthikumar S."/>
            <person name="Song X."/>
            <person name="Adiconis X."/>
            <person name="Fan L."/>
            <person name="Goldberg J.M."/>
            <person name="Levin J.Z."/>
            <person name="Young S."/>
            <person name="Zeng Q."/>
            <person name="Anikster Y."/>
            <person name="Bruce M."/>
            <person name="Wang M."/>
            <person name="Yin C."/>
            <person name="McCallum B."/>
            <person name="Szabo L.J."/>
            <person name="Hulbert S."/>
            <person name="Chen X."/>
            <person name="Fellers J.P."/>
        </authorList>
    </citation>
    <scope>NUCLEOTIDE SEQUENCE</scope>
    <source>
        <strain evidence="6">isolate 1-1 / race 1 (BBBD)</strain>
        <strain evidence="7">Isolate 1-1 / race 1 (BBBD)</strain>
    </source>
</reference>
<dbReference type="OrthoDB" id="66881at2759"/>
<name>A0A180GIZ7_PUCT1</name>
<reference evidence="5" key="1">
    <citation type="submission" date="2009-11" db="EMBL/GenBank/DDBJ databases">
        <authorList>
            <consortium name="The Broad Institute Genome Sequencing Platform"/>
            <person name="Ward D."/>
            <person name="Feldgarden M."/>
            <person name="Earl A."/>
            <person name="Young S.K."/>
            <person name="Zeng Q."/>
            <person name="Koehrsen M."/>
            <person name="Alvarado L."/>
            <person name="Berlin A."/>
            <person name="Bochicchio J."/>
            <person name="Borenstein D."/>
            <person name="Chapman S.B."/>
            <person name="Chen Z."/>
            <person name="Engels R."/>
            <person name="Freedman E."/>
            <person name="Gellesch M."/>
            <person name="Goldberg J."/>
            <person name="Griggs A."/>
            <person name="Gujja S."/>
            <person name="Heilman E."/>
            <person name="Heiman D."/>
            <person name="Hepburn T."/>
            <person name="Howarth C."/>
            <person name="Jen D."/>
            <person name="Larson L."/>
            <person name="Lewis B."/>
            <person name="Mehta T."/>
            <person name="Park D."/>
            <person name="Pearson M."/>
            <person name="Roberts A."/>
            <person name="Saif S."/>
            <person name="Shea T."/>
            <person name="Shenoy N."/>
            <person name="Sisk P."/>
            <person name="Stolte C."/>
            <person name="Sykes S."/>
            <person name="Thomson T."/>
            <person name="Walk T."/>
            <person name="White J."/>
            <person name="Yandava C."/>
            <person name="Izard J."/>
            <person name="Baranova O.V."/>
            <person name="Blanton J.M."/>
            <person name="Tanner A.C."/>
            <person name="Dewhirst F.E."/>
            <person name="Haas B."/>
            <person name="Nusbaum C."/>
            <person name="Birren B."/>
        </authorList>
    </citation>
    <scope>NUCLEOTIDE SEQUENCE [LARGE SCALE GENOMIC DNA]</scope>
    <source>
        <strain evidence="5">1-1 BBBD Race 1</strain>
    </source>
</reference>
<dbReference type="EnsemblFungi" id="PTTG_07411-t43_1">
    <property type="protein sequence ID" value="PTTG_07411-t43_1-p1"/>
    <property type="gene ID" value="PTTG_07411"/>
</dbReference>
<dbReference type="SUPFAM" id="SSF51905">
    <property type="entry name" value="FAD/NAD(P)-binding domain"/>
    <property type="match status" value="1"/>
</dbReference>
<evidence type="ECO:0000313" key="5">
    <source>
        <dbReference type="EMBL" id="OAV91923.1"/>
    </source>
</evidence>
<evidence type="ECO:0000313" key="7">
    <source>
        <dbReference type="Proteomes" id="UP000005240"/>
    </source>
</evidence>
<dbReference type="Gene3D" id="3.50.50.60">
    <property type="entry name" value="FAD/NAD(P)-binding domain"/>
    <property type="match status" value="2"/>
</dbReference>
<dbReference type="Pfam" id="PF00743">
    <property type="entry name" value="FMO-like"/>
    <property type="match status" value="1"/>
</dbReference>
<keyword evidence="7" id="KW-1185">Reference proteome</keyword>
<proteinExistence type="inferred from homology"/>
<dbReference type="VEuPathDB" id="FungiDB:PTTG_07411"/>
<evidence type="ECO:0008006" key="8">
    <source>
        <dbReference type="Google" id="ProtNLM"/>
    </source>
</evidence>
<evidence type="ECO:0000313" key="6">
    <source>
        <dbReference type="EnsemblFungi" id="PTTG_07411-t43_1-p1"/>
    </source>
</evidence>
<accession>A0A180GIZ7</accession>
<dbReference type="InterPro" id="IPR036188">
    <property type="entry name" value="FAD/NAD-bd_sf"/>
</dbReference>
<evidence type="ECO:0000256" key="2">
    <source>
        <dbReference type="ARBA" id="ARBA00022630"/>
    </source>
</evidence>
<keyword evidence="3" id="KW-0274">FAD</keyword>
<dbReference type="InterPro" id="IPR050346">
    <property type="entry name" value="FMO-like"/>
</dbReference>
<evidence type="ECO:0000256" key="1">
    <source>
        <dbReference type="ARBA" id="ARBA00009183"/>
    </source>
</evidence>
<keyword evidence="2" id="KW-0285">Flavoprotein</keyword>
<dbReference type="InterPro" id="IPR020946">
    <property type="entry name" value="Flavin_mOase-like"/>
</dbReference>
<keyword evidence="4" id="KW-0560">Oxidoreductase</keyword>
<evidence type="ECO:0000256" key="3">
    <source>
        <dbReference type="ARBA" id="ARBA00022827"/>
    </source>
</evidence>
<organism evidence="5">
    <name type="scientific">Puccinia triticina (isolate 1-1 / race 1 (BBBD))</name>
    <name type="common">Brown leaf rust fungus</name>
    <dbReference type="NCBI Taxonomy" id="630390"/>
    <lineage>
        <taxon>Eukaryota</taxon>
        <taxon>Fungi</taxon>
        <taxon>Dikarya</taxon>
        <taxon>Basidiomycota</taxon>
        <taxon>Pucciniomycotina</taxon>
        <taxon>Pucciniomycetes</taxon>
        <taxon>Pucciniales</taxon>
        <taxon>Pucciniaceae</taxon>
        <taxon>Puccinia</taxon>
    </lineage>
</organism>
<dbReference type="EMBL" id="ADAS02000072">
    <property type="protein sequence ID" value="OAV91923.1"/>
    <property type="molecule type" value="Genomic_DNA"/>
</dbReference>
<protein>
    <recommendedName>
        <fullName evidence="8">FAD/NAD(P)-binding domain-containing protein</fullName>
    </recommendedName>
</protein>
<dbReference type="PANTHER" id="PTHR23023">
    <property type="entry name" value="DIMETHYLANILINE MONOOXYGENASE"/>
    <property type="match status" value="1"/>
</dbReference>
<comment type="similarity">
    <text evidence="1">Belongs to the FMO family.</text>
</comment>
<dbReference type="GO" id="GO:0050660">
    <property type="term" value="F:flavin adenine dinucleotide binding"/>
    <property type="evidence" value="ECO:0007669"/>
    <property type="project" value="InterPro"/>
</dbReference>
<dbReference type="Proteomes" id="UP000005240">
    <property type="component" value="Unassembled WGS sequence"/>
</dbReference>
<evidence type="ECO:0000256" key="4">
    <source>
        <dbReference type="ARBA" id="ARBA00023002"/>
    </source>
</evidence>
<gene>
    <name evidence="5" type="ORF">PTTG_07411</name>
</gene>
<sequence>MMGNQRTRKRTRMEEETDVVVIGAGASGLAALKQLTTTTELKVVCFEARSGPAGVWNPESTKGDGRVGFDWAGVPSVEPPPIDASPVYAGLHTNVPKQLMAFHGQPFVTEHPASSFPPGHEVSTYLLEAARGLEPLIRFNSLVQRVAHHHPPPNCNRRWIVEVHPRSKPTPAPNRPRETTIVYCDFVLVASGHYNVPYVPFIPSLSTWPKEIIHACAYTSPSDAVFQHKTVAVIGIGPSGYDILRELAMRREQEQGRGETGGKKLYSVASHPAKMGWDFGDPAAPSWTRQITRVPRVARIEGGKLWLVDGRPLEDVDLLCFATGYLYDFPFCRPHDPPWAAHPLTLPPPLPPTLLPPDPAPSGPPTLSKPGLRVHHLDRTQLFFYPDPSLAFLVLVHQAVPFPVAEHQARAVAARWSGRRPFALHPMDDEHTESKEVHAMPPPKEFEYENLLLDCIGEGAACHDDQACWKYVPAWKYKAREDTAANRRLELGY</sequence>
<dbReference type="GO" id="GO:0004499">
    <property type="term" value="F:N,N-dimethylaniline monooxygenase activity"/>
    <property type="evidence" value="ECO:0007669"/>
    <property type="project" value="InterPro"/>
</dbReference>
<reference evidence="5" key="2">
    <citation type="submission" date="2016-05" db="EMBL/GenBank/DDBJ databases">
        <title>Comparative analysis highlights variable genome content of wheat rusts and divergence of the mating loci.</title>
        <authorList>
            <person name="Cuomo C.A."/>
            <person name="Bakkeren G."/>
            <person name="Szabo L."/>
            <person name="Khalil H."/>
            <person name="Joly D."/>
            <person name="Goldberg J."/>
            <person name="Young S."/>
            <person name="Zeng Q."/>
            <person name="Fellers J."/>
        </authorList>
    </citation>
    <scope>NUCLEOTIDE SEQUENCE [LARGE SCALE GENOMIC DNA]</scope>
    <source>
        <strain evidence="5">1-1 BBBD Race 1</strain>
    </source>
</reference>
<reference evidence="6" key="4">
    <citation type="submission" date="2025-05" db="UniProtKB">
        <authorList>
            <consortium name="EnsemblFungi"/>
        </authorList>
    </citation>
    <scope>IDENTIFICATION</scope>
    <source>
        <strain evidence="6">isolate 1-1 / race 1 (BBBD)</strain>
    </source>
</reference>
<dbReference type="GO" id="GO:0050661">
    <property type="term" value="F:NADP binding"/>
    <property type="evidence" value="ECO:0007669"/>
    <property type="project" value="InterPro"/>
</dbReference>